<evidence type="ECO:0000313" key="5">
    <source>
        <dbReference type="Proteomes" id="UP000753961"/>
    </source>
</evidence>
<feature type="domain" description="DUF4959" evidence="1">
    <location>
        <begin position="19"/>
        <end position="122"/>
    </location>
</feature>
<dbReference type="Gene3D" id="2.60.120.260">
    <property type="entry name" value="Galactose-binding domain-like"/>
    <property type="match status" value="1"/>
</dbReference>
<evidence type="ECO:0000259" key="1">
    <source>
        <dbReference type="Pfam" id="PF16323"/>
    </source>
</evidence>
<dbReference type="InterPro" id="IPR033431">
    <property type="entry name" value="DUF5126"/>
</dbReference>
<dbReference type="InterPro" id="IPR032164">
    <property type="entry name" value="DUF5000"/>
</dbReference>
<evidence type="ECO:0000259" key="2">
    <source>
        <dbReference type="Pfam" id="PF16391"/>
    </source>
</evidence>
<dbReference type="Proteomes" id="UP000753961">
    <property type="component" value="Unassembled WGS sequence"/>
</dbReference>
<evidence type="ECO:0000259" key="3">
    <source>
        <dbReference type="Pfam" id="PF17166"/>
    </source>
</evidence>
<dbReference type="InterPro" id="IPR032527">
    <property type="entry name" value="DUF4959"/>
</dbReference>
<feature type="domain" description="DUF5000" evidence="2">
    <location>
        <begin position="250"/>
        <end position="383"/>
    </location>
</feature>
<accession>A0A953HQT9</accession>
<comment type="caution">
    <text evidence="4">The sequence shown here is derived from an EMBL/GenBank/DDBJ whole genome shotgun (WGS) entry which is preliminary data.</text>
</comment>
<dbReference type="InterPro" id="IPR008979">
    <property type="entry name" value="Galactose-bd-like_sf"/>
</dbReference>
<sequence>MSHNLIYLIALFILLTGFSCSELENKPITKDGGAPGPVTNVEVETIPGGAYLTYQLPDDTDLLYVKGQYELKNGQIAEQRASLYHDTLKIVGFGDTNEKKVTVVAVDRSENESSPVEVTFTPQEPSVHTTFASVKMIPDFGGVQYTWINENNASLAFILLARDSTGLLFPFETVYSAVDTGKYTLRGFDPTEREFGVVIRDRWDNYSDTMLVTLTPLFEEELDKDLFQKIELEGDADMDAWEGRYEYAYDDNPNTFNHTWAGSGWPQIWTLDLGVTAKISRLNVLQRQNFFYAHGNPRNLEVWGRESEPTDGSFDGWTKLCDCEATRPTLQGGTPDEDQVHFEEGDNYGFDLNDPPVRYIRFVTKRTWGNTGFIHFAEVSLWGQIL</sequence>
<name>A0A953HQT9_9BACT</name>
<reference evidence="4" key="1">
    <citation type="submission" date="2021-06" db="EMBL/GenBank/DDBJ databases">
        <title>44 bacteria genomes isolated from Dapeng, Shenzhen.</title>
        <authorList>
            <person name="Zheng W."/>
            <person name="Yu S."/>
            <person name="Huang Y."/>
        </authorList>
    </citation>
    <scope>NUCLEOTIDE SEQUENCE</scope>
    <source>
        <strain evidence="4">DP5N28-2</strain>
    </source>
</reference>
<dbReference type="SUPFAM" id="SSF49785">
    <property type="entry name" value="Galactose-binding domain-like"/>
    <property type="match status" value="1"/>
</dbReference>
<feature type="domain" description="DUF5126" evidence="3">
    <location>
        <begin position="124"/>
        <end position="224"/>
    </location>
</feature>
<organism evidence="4 5">
    <name type="scientific">Membranihabitans marinus</name>
    <dbReference type="NCBI Taxonomy" id="1227546"/>
    <lineage>
        <taxon>Bacteria</taxon>
        <taxon>Pseudomonadati</taxon>
        <taxon>Bacteroidota</taxon>
        <taxon>Saprospiria</taxon>
        <taxon>Saprospirales</taxon>
        <taxon>Saprospiraceae</taxon>
        <taxon>Membranihabitans</taxon>
    </lineage>
</organism>
<dbReference type="Pfam" id="PF16323">
    <property type="entry name" value="DUF4959"/>
    <property type="match status" value="1"/>
</dbReference>
<proteinExistence type="predicted"/>
<gene>
    <name evidence="4" type="ORF">KUV50_15560</name>
</gene>
<evidence type="ECO:0000313" key="4">
    <source>
        <dbReference type="EMBL" id="MBY5959569.1"/>
    </source>
</evidence>
<protein>
    <submittedName>
        <fullName evidence="4">DUF4959 domain-containing protein</fullName>
    </submittedName>
</protein>
<dbReference type="AlphaFoldDB" id="A0A953HQT9"/>
<keyword evidence="5" id="KW-1185">Reference proteome</keyword>
<dbReference type="Pfam" id="PF17166">
    <property type="entry name" value="DUF5126"/>
    <property type="match status" value="1"/>
</dbReference>
<dbReference type="Pfam" id="PF16391">
    <property type="entry name" value="DUF5000"/>
    <property type="match status" value="1"/>
</dbReference>
<dbReference type="EMBL" id="JAHVHU010000015">
    <property type="protein sequence ID" value="MBY5959569.1"/>
    <property type="molecule type" value="Genomic_DNA"/>
</dbReference>
<dbReference type="RefSeq" id="WP_222581106.1">
    <property type="nucleotide sequence ID" value="NZ_JAHVHU010000015.1"/>
</dbReference>